<evidence type="ECO:0000313" key="18">
    <source>
        <dbReference type="EMBL" id="KAF2203078.1"/>
    </source>
</evidence>
<dbReference type="InterPro" id="IPR001131">
    <property type="entry name" value="Peptidase_M24B_aminopep-P_CS"/>
</dbReference>
<dbReference type="PROSITE" id="PS50048">
    <property type="entry name" value="ZN2_CY6_FUNGAL_2"/>
    <property type="match status" value="1"/>
</dbReference>
<dbReference type="InterPro" id="IPR007865">
    <property type="entry name" value="Aminopep_P_N"/>
</dbReference>
<dbReference type="Proteomes" id="UP000799536">
    <property type="component" value="Unassembled WGS sequence"/>
</dbReference>
<keyword evidence="8 15" id="KW-0479">Metal-binding</keyword>
<feature type="region of interest" description="Disordered" evidence="16">
    <location>
        <begin position="682"/>
        <end position="718"/>
    </location>
</feature>
<feature type="domain" description="Zn(2)-C6 fungal-type" evidence="17">
    <location>
        <begin position="543"/>
        <end position="577"/>
    </location>
</feature>
<evidence type="ECO:0000256" key="11">
    <source>
        <dbReference type="ARBA" id="ARBA00023211"/>
    </source>
</evidence>
<proteinExistence type="inferred from homology"/>
<dbReference type="EMBL" id="ML993914">
    <property type="protein sequence ID" value="KAF2203078.1"/>
    <property type="molecule type" value="Genomic_DNA"/>
</dbReference>
<dbReference type="SMART" id="SM01011">
    <property type="entry name" value="AMP_N"/>
    <property type="match status" value="1"/>
</dbReference>
<dbReference type="CDD" id="cd01087">
    <property type="entry name" value="Prolidase"/>
    <property type="match status" value="1"/>
</dbReference>
<dbReference type="CDD" id="cd00067">
    <property type="entry name" value="GAL4"/>
    <property type="match status" value="1"/>
</dbReference>
<comment type="caution">
    <text evidence="18">The sequence shown here is derived from an EMBL/GenBank/DDBJ whole genome shotgun (WGS) entry which is preliminary data.</text>
</comment>
<evidence type="ECO:0000256" key="5">
    <source>
        <dbReference type="ARBA" id="ARBA00012574"/>
    </source>
</evidence>
<dbReference type="GO" id="GO:0008270">
    <property type="term" value="F:zinc ion binding"/>
    <property type="evidence" value="ECO:0007669"/>
    <property type="project" value="InterPro"/>
</dbReference>
<dbReference type="PROSITE" id="PS00491">
    <property type="entry name" value="PROLINE_PEPTIDASE"/>
    <property type="match status" value="1"/>
</dbReference>
<organism evidence="18 19">
    <name type="scientific">Delitschia confertaspora ATCC 74209</name>
    <dbReference type="NCBI Taxonomy" id="1513339"/>
    <lineage>
        <taxon>Eukaryota</taxon>
        <taxon>Fungi</taxon>
        <taxon>Dikarya</taxon>
        <taxon>Ascomycota</taxon>
        <taxon>Pezizomycotina</taxon>
        <taxon>Dothideomycetes</taxon>
        <taxon>Pleosporomycetidae</taxon>
        <taxon>Pleosporales</taxon>
        <taxon>Delitschiaceae</taxon>
        <taxon>Delitschia</taxon>
    </lineage>
</organism>
<feature type="region of interest" description="Disordered" evidence="16">
    <location>
        <begin position="992"/>
        <end position="1015"/>
    </location>
</feature>
<dbReference type="OrthoDB" id="10261878at2759"/>
<dbReference type="InterPro" id="IPR036005">
    <property type="entry name" value="Creatinase/aminopeptidase-like"/>
</dbReference>
<dbReference type="GO" id="GO:0070006">
    <property type="term" value="F:metalloaminopeptidase activity"/>
    <property type="evidence" value="ECO:0007669"/>
    <property type="project" value="InterPro"/>
</dbReference>
<name>A0A9P4MXD1_9PLEO</name>
<evidence type="ECO:0000256" key="7">
    <source>
        <dbReference type="ARBA" id="ARBA00022670"/>
    </source>
</evidence>
<dbReference type="SUPFAM" id="SSF53092">
    <property type="entry name" value="Creatinase/prolidase N-terminal domain"/>
    <property type="match status" value="1"/>
</dbReference>
<feature type="compositionally biased region" description="Basic and acidic residues" evidence="16">
    <location>
        <begin position="683"/>
        <end position="692"/>
    </location>
</feature>
<evidence type="ECO:0000256" key="16">
    <source>
        <dbReference type="SAM" id="MobiDB-lite"/>
    </source>
</evidence>
<protein>
    <recommendedName>
        <fullName evidence="5">Xaa-Pro aminopeptidase</fullName>
        <ecNumber evidence="5">3.4.11.9</ecNumber>
    </recommendedName>
    <alternativeName>
        <fullName evidence="13">Aminoacylproline aminopeptidase</fullName>
    </alternativeName>
    <alternativeName>
        <fullName evidence="14">Prolidase</fullName>
    </alternativeName>
</protein>
<dbReference type="GO" id="GO:0000981">
    <property type="term" value="F:DNA-binding transcription factor activity, RNA polymerase II-specific"/>
    <property type="evidence" value="ECO:0007669"/>
    <property type="project" value="InterPro"/>
</dbReference>
<evidence type="ECO:0000313" key="19">
    <source>
        <dbReference type="Proteomes" id="UP000799536"/>
    </source>
</evidence>
<dbReference type="Gene3D" id="3.40.350.10">
    <property type="entry name" value="Creatinase/prolidase N-terminal domain"/>
    <property type="match status" value="1"/>
</dbReference>
<accession>A0A9P4MXD1</accession>
<dbReference type="GO" id="GO:0006508">
    <property type="term" value="P:proteolysis"/>
    <property type="evidence" value="ECO:0007669"/>
    <property type="project" value="UniProtKB-KW"/>
</dbReference>
<keyword evidence="7" id="KW-0645">Protease</keyword>
<evidence type="ECO:0000256" key="3">
    <source>
        <dbReference type="ARBA" id="ARBA00002443"/>
    </source>
</evidence>
<dbReference type="Pfam" id="PF05195">
    <property type="entry name" value="AMP_N"/>
    <property type="match status" value="1"/>
</dbReference>
<dbReference type="InterPro" id="IPR052433">
    <property type="entry name" value="X-Pro_dipept-like"/>
</dbReference>
<dbReference type="InterPro" id="IPR000994">
    <property type="entry name" value="Pept_M24"/>
</dbReference>
<dbReference type="InterPro" id="IPR029149">
    <property type="entry name" value="Creatin/AminoP/Spt16_N"/>
</dbReference>
<comment type="catalytic activity">
    <reaction evidence="1">
        <text>Release of any N-terminal amino acid, including proline, that is linked to proline, even from a dipeptide or tripeptide.</text>
        <dbReference type="EC" id="3.4.11.9"/>
    </reaction>
</comment>
<evidence type="ECO:0000256" key="9">
    <source>
        <dbReference type="ARBA" id="ARBA00022801"/>
    </source>
</evidence>
<evidence type="ECO:0000256" key="14">
    <source>
        <dbReference type="ARBA" id="ARBA00032413"/>
    </source>
</evidence>
<keyword evidence="11" id="KW-0464">Manganese</keyword>
<feature type="region of interest" description="Disordered" evidence="16">
    <location>
        <begin position="504"/>
        <end position="528"/>
    </location>
</feature>
<feature type="compositionally biased region" description="Basic and acidic residues" evidence="16">
    <location>
        <begin position="1049"/>
        <end position="1059"/>
    </location>
</feature>
<dbReference type="GO" id="GO:0030145">
    <property type="term" value="F:manganese ion binding"/>
    <property type="evidence" value="ECO:0007669"/>
    <property type="project" value="InterPro"/>
</dbReference>
<keyword evidence="19" id="KW-1185">Reference proteome</keyword>
<evidence type="ECO:0000256" key="12">
    <source>
        <dbReference type="ARBA" id="ARBA00023242"/>
    </source>
</evidence>
<feature type="compositionally biased region" description="Polar residues" evidence="16">
    <location>
        <begin position="703"/>
        <end position="712"/>
    </location>
</feature>
<dbReference type="Pfam" id="PF00557">
    <property type="entry name" value="Peptidase_M24"/>
    <property type="match status" value="1"/>
</dbReference>
<evidence type="ECO:0000256" key="1">
    <source>
        <dbReference type="ARBA" id="ARBA00001424"/>
    </source>
</evidence>
<evidence type="ECO:0000256" key="6">
    <source>
        <dbReference type="ARBA" id="ARBA00022438"/>
    </source>
</evidence>
<dbReference type="PROSITE" id="PS00463">
    <property type="entry name" value="ZN2_CY6_FUNGAL_1"/>
    <property type="match status" value="1"/>
</dbReference>
<dbReference type="SUPFAM" id="SSF57701">
    <property type="entry name" value="Zn2/Cys6 DNA-binding domain"/>
    <property type="match status" value="1"/>
</dbReference>
<dbReference type="PANTHER" id="PTHR43226">
    <property type="entry name" value="XAA-PRO AMINOPEPTIDASE 3"/>
    <property type="match status" value="1"/>
</dbReference>
<evidence type="ECO:0000256" key="2">
    <source>
        <dbReference type="ARBA" id="ARBA00001936"/>
    </source>
</evidence>
<keyword evidence="10" id="KW-0482">Metalloprotease</keyword>
<comment type="similarity">
    <text evidence="4 15">Belongs to the peptidase M24B family.</text>
</comment>
<keyword evidence="9" id="KW-0378">Hydrolase</keyword>
<comment type="function">
    <text evidence="3">Catalyzes the removal of a penultimate prolyl residue from the N-termini of peptides.</text>
</comment>
<feature type="region of interest" description="Disordered" evidence="16">
    <location>
        <begin position="1040"/>
        <end position="1067"/>
    </location>
</feature>
<keyword evidence="12" id="KW-0539">Nucleus</keyword>
<keyword evidence="6" id="KW-0031">Aminopeptidase</keyword>
<evidence type="ECO:0000256" key="4">
    <source>
        <dbReference type="ARBA" id="ARBA00008766"/>
    </source>
</evidence>
<evidence type="ECO:0000256" key="10">
    <source>
        <dbReference type="ARBA" id="ARBA00023049"/>
    </source>
</evidence>
<dbReference type="Gene3D" id="3.90.230.10">
    <property type="entry name" value="Creatinase/methionine aminopeptidase superfamily"/>
    <property type="match status" value="1"/>
</dbReference>
<dbReference type="PANTHER" id="PTHR43226:SF3">
    <property type="entry name" value="XAA-PRO AMINOPEPTIDASE AN0832-RELATED"/>
    <property type="match status" value="1"/>
</dbReference>
<evidence type="ECO:0000256" key="8">
    <source>
        <dbReference type="ARBA" id="ARBA00022723"/>
    </source>
</evidence>
<dbReference type="InterPro" id="IPR001138">
    <property type="entry name" value="Zn2Cys6_DnaBD"/>
</dbReference>
<dbReference type="EC" id="3.4.11.9" evidence="5"/>
<evidence type="ECO:0000256" key="13">
    <source>
        <dbReference type="ARBA" id="ARBA00030849"/>
    </source>
</evidence>
<evidence type="ECO:0000259" key="17">
    <source>
        <dbReference type="PROSITE" id="PS50048"/>
    </source>
</evidence>
<dbReference type="InterPro" id="IPR036864">
    <property type="entry name" value="Zn2-C6_fun-type_DNA-bd_sf"/>
</dbReference>
<reference evidence="18" key="1">
    <citation type="journal article" date="2020" name="Stud. Mycol.">
        <title>101 Dothideomycetes genomes: a test case for predicting lifestyles and emergence of pathogens.</title>
        <authorList>
            <person name="Haridas S."/>
            <person name="Albert R."/>
            <person name="Binder M."/>
            <person name="Bloem J."/>
            <person name="Labutti K."/>
            <person name="Salamov A."/>
            <person name="Andreopoulos B."/>
            <person name="Baker S."/>
            <person name="Barry K."/>
            <person name="Bills G."/>
            <person name="Bluhm B."/>
            <person name="Cannon C."/>
            <person name="Castanera R."/>
            <person name="Culley D."/>
            <person name="Daum C."/>
            <person name="Ezra D."/>
            <person name="Gonzalez J."/>
            <person name="Henrissat B."/>
            <person name="Kuo A."/>
            <person name="Liang C."/>
            <person name="Lipzen A."/>
            <person name="Lutzoni F."/>
            <person name="Magnuson J."/>
            <person name="Mondo S."/>
            <person name="Nolan M."/>
            <person name="Ohm R."/>
            <person name="Pangilinan J."/>
            <person name="Park H.-J."/>
            <person name="Ramirez L."/>
            <person name="Alfaro M."/>
            <person name="Sun H."/>
            <person name="Tritt A."/>
            <person name="Yoshinaga Y."/>
            <person name="Zwiers L.-H."/>
            <person name="Turgeon B."/>
            <person name="Goodwin S."/>
            <person name="Spatafora J."/>
            <person name="Crous P."/>
            <person name="Grigoriev I."/>
        </authorList>
    </citation>
    <scope>NUCLEOTIDE SEQUENCE</scope>
    <source>
        <strain evidence="18">ATCC 74209</strain>
    </source>
</reference>
<sequence>MENLQQIFSGQKLSERLQGECRDYWFHLEGSRLEKYPAKQHAQRVAEKLGVEDGLIYLRGEPLRLKEDSDMPMPFWQKRYFYYMSGCNEPDCHLAYDIRQDSLSLFIPSIDPAKVIWNGRGSTPTEALDKYDVDQVFLSRDLQQFVKQWATSHKGNMYILHGKQGPIGGRVDFTSLQLAMDLARVVKDHHEINLIRIANDISSKAHRKVLESILKFKNEAQVEGLFLDVCVSENAKQQAYDPIAASGVNAGTLHYSANNEPLEGRQLMCLDAGCVWECYASDITRTFPLTGSWPSKEAKEIYSLVEHMQEACIRRLAPGVRYLDLHILAHQIAIDGLLCLGILHNGTREEIYKAGTSKAFFPHGLGHHVGLEVHDVGHKELMSFTSNDKTRSLYPENYYVPVYDSTTCRSPVDPASGHLEEGMVVTVEPGIYFSTYALNMFYLSSPVHSKFINREVLLRYLPVGGVRIEDDVLITSKGYENLTTAPKGEAMLAIIRNQGEELARPSRVVHSTAPQATESEKRNSPPPSLMSHGLHLAATPALSCRYCTRRKISCSGFRETADGRCSNCTRFCQECIFPSMFPSIQTPLLPAPGISKTTSEPILNPLIGSLSPPDCQRGGGDFERFDGPTLFDNFKPAAKPVLDVAKPVNFPASMPNRHALQDYEMQLRLLEQQNKKRLAIVRGETHNKDSVPEKQSAARRPTPETSDPNSIRQGLPSPFNSYKHDLHLLIQQLDCAKEEQEKEKSMESHSYPEIGFFPQASKETSVNHPLSNSTWTLPYGRREQQNTKRLLMTRCDDLHNALSGPTAGEAMEPLPGSAQLTYGLRSNGPQEDYDFSLRLLEQQRKKRLLLARQEASNKEQSETTGAKAMKHLKDTATLSEKSLSGTSNLTFPGLAQPNEVLYSRKASENYLFKARLLEEQNKIRNHLARMEAGDIAQSAASGARATKPSSGITDLFAPTTVTEKHEAQLYQLEQQGKRRSALARAEQAQHAQYRKSMRYQDPSTTMSLPEVNQPVTRSPCQLDALEDYMNNLQLLEMQNKKNSPTNRRIPGDHFPDKPFPKTQSPRGLVKESQCEFWCP</sequence>
<comment type="cofactor">
    <cofactor evidence="2">
        <name>Mn(2+)</name>
        <dbReference type="ChEBI" id="CHEBI:29035"/>
    </cofactor>
</comment>
<dbReference type="AlphaFoldDB" id="A0A9P4MXD1"/>
<gene>
    <name evidence="18" type="ORF">GQ43DRAFT_390761</name>
</gene>
<evidence type="ECO:0000256" key="15">
    <source>
        <dbReference type="RuleBase" id="RU000590"/>
    </source>
</evidence>
<dbReference type="SUPFAM" id="SSF55920">
    <property type="entry name" value="Creatinase/aminopeptidase"/>
    <property type="match status" value="1"/>
</dbReference>